<reference evidence="2" key="1">
    <citation type="submission" date="2020-10" db="EMBL/GenBank/DDBJ databases">
        <authorList>
            <person name="Castelo-Branco R."/>
            <person name="Eusebio N."/>
            <person name="Adriana R."/>
            <person name="Vieira A."/>
            <person name="Brugerolle De Fraissinette N."/>
            <person name="Rezende De Castro R."/>
            <person name="Schneider M.P."/>
            <person name="Vasconcelos V."/>
            <person name="Leao P.N."/>
        </authorList>
    </citation>
    <scope>NUCLEOTIDE SEQUENCE</scope>
    <source>
        <strain evidence="2">LEGE 12446</strain>
    </source>
</reference>
<evidence type="ECO:0000313" key="3">
    <source>
        <dbReference type="Proteomes" id="UP000622533"/>
    </source>
</evidence>
<name>A0A8J7D452_DESMC</name>
<evidence type="ECO:0000256" key="1">
    <source>
        <dbReference type="SAM" id="MobiDB-lite"/>
    </source>
</evidence>
<dbReference type="EMBL" id="JADEXS010001093">
    <property type="protein sequence ID" value="MBE9027842.1"/>
    <property type="molecule type" value="Genomic_DNA"/>
</dbReference>
<proteinExistence type="predicted"/>
<sequence>MRKTIQTMDGAVFVAGKSKECTNPNCTHFGKHYYATGVLKYSLPYSTYGLDVLAFIGWQHEHEHQQLVEIQRSLNQRGVEINESNVGKLYGQFLALLGGTIAHTAEKLAATAIEHGGLIWAIDALQPEGHGTLLYVLYEVLSGTPVSAIQLPQAQAQRLIEWLQPYKELPYTVLATLSDGESAIIAAINSTWTDVPHQRCQAHFLSNLSESVLPLDTKLRQQLKADLDGLPKVPDYSERPQKPSSEQQLDSTPLFQSSPICHETQN</sequence>
<accession>A0A8J7D452</accession>
<dbReference type="RefSeq" id="WP_193925714.1">
    <property type="nucleotide sequence ID" value="NZ_JADEXS020000001.1"/>
</dbReference>
<feature type="region of interest" description="Disordered" evidence="1">
    <location>
        <begin position="229"/>
        <end position="266"/>
    </location>
</feature>
<evidence type="ECO:0000313" key="2">
    <source>
        <dbReference type="EMBL" id="MBE9027842.1"/>
    </source>
</evidence>
<dbReference type="AlphaFoldDB" id="A0A8J7D452"/>
<feature type="compositionally biased region" description="Basic and acidic residues" evidence="1">
    <location>
        <begin position="229"/>
        <end position="241"/>
    </location>
</feature>
<protein>
    <recommendedName>
        <fullName evidence="4">MULE transposase domain-containing protein</fullName>
    </recommendedName>
</protein>
<comment type="caution">
    <text evidence="2">The sequence shown here is derived from an EMBL/GenBank/DDBJ whole genome shotgun (WGS) entry which is preliminary data.</text>
</comment>
<dbReference type="Proteomes" id="UP000622533">
    <property type="component" value="Unassembled WGS sequence"/>
</dbReference>
<gene>
    <name evidence="2" type="ORF">IQ276_37115</name>
</gene>
<organism evidence="2 3">
    <name type="scientific">Desmonostoc muscorum LEGE 12446</name>
    <dbReference type="NCBI Taxonomy" id="1828758"/>
    <lineage>
        <taxon>Bacteria</taxon>
        <taxon>Bacillati</taxon>
        <taxon>Cyanobacteriota</taxon>
        <taxon>Cyanophyceae</taxon>
        <taxon>Nostocales</taxon>
        <taxon>Nostocaceae</taxon>
        <taxon>Desmonostoc</taxon>
    </lineage>
</organism>
<evidence type="ECO:0008006" key="4">
    <source>
        <dbReference type="Google" id="ProtNLM"/>
    </source>
</evidence>
<feature type="compositionally biased region" description="Polar residues" evidence="1">
    <location>
        <begin position="242"/>
        <end position="266"/>
    </location>
</feature>
<keyword evidence="3" id="KW-1185">Reference proteome</keyword>